<dbReference type="Gene3D" id="3.90.1150.10">
    <property type="entry name" value="Aspartate Aminotransferase, domain 1"/>
    <property type="match status" value="1"/>
</dbReference>
<gene>
    <name evidence="1" type="ORF">TTHT_1792</name>
</gene>
<accession>A0A7R6SYX7</accession>
<organism evidence="1 2">
    <name type="scientific">Thermotomaculum hydrothermale</name>
    <dbReference type="NCBI Taxonomy" id="981385"/>
    <lineage>
        <taxon>Bacteria</taxon>
        <taxon>Pseudomonadati</taxon>
        <taxon>Acidobacteriota</taxon>
        <taxon>Holophagae</taxon>
        <taxon>Thermotomaculales</taxon>
        <taxon>Thermotomaculaceae</taxon>
        <taxon>Thermotomaculum</taxon>
    </lineage>
</organism>
<dbReference type="InterPro" id="IPR015422">
    <property type="entry name" value="PyrdxlP-dep_Trfase_small"/>
</dbReference>
<dbReference type="InterPro" id="IPR015424">
    <property type="entry name" value="PyrdxlP-dep_Trfase"/>
</dbReference>
<dbReference type="RefSeq" id="WP_201327561.1">
    <property type="nucleotide sequence ID" value="NZ_AP017470.1"/>
</dbReference>
<keyword evidence="2" id="KW-1185">Reference proteome</keyword>
<dbReference type="KEGG" id="thyd:TTHT_1792"/>
<name>A0A7R6SYX7_9BACT</name>
<proteinExistence type="predicted"/>
<sequence>MNKATILVSNRFSCEEKFKIIFKCKYAYFLKSEREYKSVLNTLKQDSEIVTLLKIPKLSFEGLRDKIKKTKREKGKITVLYAEFSPFQIYPFEWIGDFALFPLKGFVSGNNKTRGYVFLSKDKEFPGISSDFPEMPYLETLESRRKMAENTTLHLIREIDGFKSIFKEIYYPYLTDKKNAKSFLKSQGNVFSIKFESIDTAESFKNKLSLFKKENFVFGSNLSSVKRYKNYLIFSIGLESVKDLVEDIRHAKASLK</sequence>
<evidence type="ECO:0000313" key="1">
    <source>
        <dbReference type="EMBL" id="BBB33254.1"/>
    </source>
</evidence>
<dbReference type="SUPFAM" id="SSF53383">
    <property type="entry name" value="PLP-dependent transferases"/>
    <property type="match status" value="1"/>
</dbReference>
<evidence type="ECO:0000313" key="2">
    <source>
        <dbReference type="Proteomes" id="UP000595564"/>
    </source>
</evidence>
<dbReference type="AlphaFoldDB" id="A0A7R6SYX7"/>
<dbReference type="EMBL" id="AP017470">
    <property type="protein sequence ID" value="BBB33254.1"/>
    <property type="molecule type" value="Genomic_DNA"/>
</dbReference>
<reference evidence="1 2" key="1">
    <citation type="journal article" date="2012" name="Extremophiles">
        <title>Thermotomaculum hydrothermale gen. nov., sp. nov., a novel heterotrophic thermophile within the phylum Acidobacteria from a deep-sea hydrothermal vent chimney in the Southern Okinawa Trough.</title>
        <authorList>
            <person name="Izumi H."/>
            <person name="Nunoura T."/>
            <person name="Miyazaki M."/>
            <person name="Mino S."/>
            <person name="Toki T."/>
            <person name="Takai K."/>
            <person name="Sako Y."/>
            <person name="Sawabe T."/>
            <person name="Nakagawa S."/>
        </authorList>
    </citation>
    <scope>NUCLEOTIDE SEQUENCE [LARGE SCALE GENOMIC DNA]</scope>
    <source>
        <strain evidence="1 2">AC55</strain>
    </source>
</reference>
<protein>
    <submittedName>
        <fullName evidence="1">Uncharacterized protein</fullName>
    </submittedName>
</protein>
<dbReference type="Proteomes" id="UP000595564">
    <property type="component" value="Chromosome"/>
</dbReference>